<dbReference type="Proteomes" id="UP000622860">
    <property type="component" value="Unassembled WGS sequence"/>
</dbReference>
<evidence type="ECO:0000256" key="1">
    <source>
        <dbReference type="SAM" id="Phobius"/>
    </source>
</evidence>
<keyword evidence="1" id="KW-0472">Membrane</keyword>
<feature type="transmembrane region" description="Helical" evidence="1">
    <location>
        <begin position="322"/>
        <end position="343"/>
    </location>
</feature>
<name>A0A917HMC4_9BACI</name>
<keyword evidence="3" id="KW-1185">Reference proteome</keyword>
<feature type="transmembrane region" description="Helical" evidence="1">
    <location>
        <begin position="217"/>
        <end position="238"/>
    </location>
</feature>
<feature type="transmembrane region" description="Helical" evidence="1">
    <location>
        <begin position="297"/>
        <end position="316"/>
    </location>
</feature>
<feature type="transmembrane region" description="Helical" evidence="1">
    <location>
        <begin position="33"/>
        <end position="58"/>
    </location>
</feature>
<dbReference type="RefSeq" id="WP_188456294.1">
    <property type="nucleotide sequence ID" value="NZ_BMFR01000016.1"/>
</dbReference>
<dbReference type="PANTHER" id="PTHR37814">
    <property type="entry name" value="CONSERVED MEMBRANE PROTEIN"/>
    <property type="match status" value="1"/>
</dbReference>
<reference evidence="2" key="2">
    <citation type="submission" date="2020-09" db="EMBL/GenBank/DDBJ databases">
        <authorList>
            <person name="Sun Q."/>
            <person name="Zhou Y."/>
        </authorList>
    </citation>
    <scope>NUCLEOTIDE SEQUENCE</scope>
    <source>
        <strain evidence="2">CGMCC 1.12754</strain>
    </source>
</reference>
<feature type="transmembrane region" description="Helical" evidence="1">
    <location>
        <begin position="78"/>
        <end position="104"/>
    </location>
</feature>
<accession>A0A917HMC4</accession>
<feature type="transmembrane region" description="Helical" evidence="1">
    <location>
        <begin position="258"/>
        <end position="285"/>
    </location>
</feature>
<gene>
    <name evidence="2" type="ORF">GCM10011398_31100</name>
</gene>
<dbReference type="PANTHER" id="PTHR37814:SF1">
    <property type="entry name" value="MEMBRANE PROTEIN"/>
    <property type="match status" value="1"/>
</dbReference>
<keyword evidence="1" id="KW-1133">Transmembrane helix</keyword>
<evidence type="ECO:0000313" key="2">
    <source>
        <dbReference type="EMBL" id="GGG83283.1"/>
    </source>
</evidence>
<keyword evidence="1" id="KW-0812">Transmembrane</keyword>
<dbReference type="InterPro" id="IPR038728">
    <property type="entry name" value="YkvI-like"/>
</dbReference>
<protein>
    <submittedName>
        <fullName evidence="2">Membrane protein</fullName>
    </submittedName>
</protein>
<feature type="transmembrane region" description="Helical" evidence="1">
    <location>
        <begin position="110"/>
        <end position="129"/>
    </location>
</feature>
<reference evidence="2" key="1">
    <citation type="journal article" date="2014" name="Int. J. Syst. Evol. Microbiol.">
        <title>Complete genome sequence of Corynebacterium casei LMG S-19264T (=DSM 44701T), isolated from a smear-ripened cheese.</title>
        <authorList>
            <consortium name="US DOE Joint Genome Institute (JGI-PGF)"/>
            <person name="Walter F."/>
            <person name="Albersmeier A."/>
            <person name="Kalinowski J."/>
            <person name="Ruckert C."/>
        </authorList>
    </citation>
    <scope>NUCLEOTIDE SEQUENCE</scope>
    <source>
        <strain evidence="2">CGMCC 1.12754</strain>
    </source>
</reference>
<feature type="transmembrane region" description="Helical" evidence="1">
    <location>
        <begin position="136"/>
        <end position="160"/>
    </location>
</feature>
<sequence>MKKILKIGSAFIGIIVGAGFASGQEVLQYFTSFGILGTIGAIIATALFAYLGMTLVRLGSRLQTTSHKEAVYKISGRYLGVIVDYIIIFTLFGVGVVMIAGAGSTLNQQFGLPSFMGTALLTILVILTIMMNVDRVVAVIGSITPFLILGVIIVSIYSLFSMDTSFAALEPIAKEQPSSLPNWFISGINYVSFNIAVGASMSLVMGGAEKDEKTAGLGGLAGGLGLGILIILSHLAIYSKIDVVASFDMPMLKIVDDISPVLGVIYSLILFGMIFNTAVSMFFAFGARFTEIGSSKYKLFVIITMIVAFGASFVGFTDLVAFFYPLIGYLGLFLIIALVYASIKMPSAKRGKAQS</sequence>
<dbReference type="AlphaFoldDB" id="A0A917HMC4"/>
<organism evidence="2 3">
    <name type="scientific">Virgibacillus oceani</name>
    <dbReference type="NCBI Taxonomy" id="1479511"/>
    <lineage>
        <taxon>Bacteria</taxon>
        <taxon>Bacillati</taxon>
        <taxon>Bacillota</taxon>
        <taxon>Bacilli</taxon>
        <taxon>Bacillales</taxon>
        <taxon>Bacillaceae</taxon>
        <taxon>Virgibacillus</taxon>
    </lineage>
</organism>
<comment type="caution">
    <text evidence="2">The sequence shown here is derived from an EMBL/GenBank/DDBJ whole genome shotgun (WGS) entry which is preliminary data.</text>
</comment>
<proteinExistence type="predicted"/>
<evidence type="ECO:0000313" key="3">
    <source>
        <dbReference type="Proteomes" id="UP000622860"/>
    </source>
</evidence>
<dbReference type="EMBL" id="BMFR01000016">
    <property type="protein sequence ID" value="GGG83283.1"/>
    <property type="molecule type" value="Genomic_DNA"/>
</dbReference>
<feature type="transmembrane region" description="Helical" evidence="1">
    <location>
        <begin position="180"/>
        <end position="205"/>
    </location>
</feature>